<keyword evidence="2" id="KW-1185">Reference proteome</keyword>
<dbReference type="PANTHER" id="PTHR31834:SF1">
    <property type="entry name" value="INITIATION-SPECIFIC ALPHA-1,6-MANNOSYLTRANSFERASE"/>
    <property type="match status" value="1"/>
</dbReference>
<sequence length="232" mass="26932">MLVMNVIVFQHDLRRIVGFFKRKIDSYEEFYEEKDDLNFLGFDAKMAARFIKHEYGDAWSRVYDNCIPWAMKSDIFRVLAVYSLGGCYVDSKFGLKGVPPFIKDEPERFHICEWHDGHIVNGVFYAPKGHPVLGKLVDRIYANLTDPDRPNNVFKVTGPGVWRSLLCDSLSGDEGAYKIKKEFGSQVSVFTKRAFFRRKGMHLGLPNTRGTSQHWSKFQKENSIYRDVAWNK</sequence>
<protein>
    <recommendedName>
        <fullName evidence="3">Glycosyltransferase sugar-binding region containing DXD motif-containing protein</fullName>
    </recommendedName>
</protein>
<dbReference type="SUPFAM" id="SSF53448">
    <property type="entry name" value="Nucleotide-diphospho-sugar transferases"/>
    <property type="match status" value="1"/>
</dbReference>
<dbReference type="Gene3D" id="3.90.550.20">
    <property type="match status" value="1"/>
</dbReference>
<dbReference type="InterPro" id="IPR039367">
    <property type="entry name" value="Och1-like"/>
</dbReference>
<dbReference type="Proteomes" id="UP000218427">
    <property type="component" value="Unassembled WGS sequence"/>
</dbReference>
<comment type="caution">
    <text evidence="1">The sequence shown here is derived from an EMBL/GenBank/DDBJ whole genome shotgun (WGS) entry which is preliminary data.</text>
</comment>
<accession>A0ABX4I3L6</accession>
<dbReference type="PANTHER" id="PTHR31834">
    <property type="entry name" value="INITIATION-SPECIFIC ALPHA-1,6-MANNOSYLTRANSFERASE"/>
    <property type="match status" value="1"/>
</dbReference>
<name>A0ABX4I3L6_9GAMM</name>
<dbReference type="EMBL" id="LRFG02000001">
    <property type="protein sequence ID" value="PCO07010.1"/>
    <property type="molecule type" value="Genomic_DNA"/>
</dbReference>
<gene>
    <name evidence="1" type="ORF">AWR36_004545</name>
</gene>
<evidence type="ECO:0000313" key="2">
    <source>
        <dbReference type="Proteomes" id="UP000218427"/>
    </source>
</evidence>
<dbReference type="InterPro" id="IPR029044">
    <property type="entry name" value="Nucleotide-diphossugar_trans"/>
</dbReference>
<proteinExistence type="predicted"/>
<evidence type="ECO:0000313" key="1">
    <source>
        <dbReference type="EMBL" id="PCO07010.1"/>
    </source>
</evidence>
<organism evidence="1 2">
    <name type="scientific">Microbulbifer flavimaris</name>
    <dbReference type="NCBI Taxonomy" id="1781068"/>
    <lineage>
        <taxon>Bacteria</taxon>
        <taxon>Pseudomonadati</taxon>
        <taxon>Pseudomonadota</taxon>
        <taxon>Gammaproteobacteria</taxon>
        <taxon>Cellvibrionales</taxon>
        <taxon>Microbulbiferaceae</taxon>
        <taxon>Microbulbifer</taxon>
    </lineage>
</organism>
<reference evidence="1" key="1">
    <citation type="submission" date="2017-08" db="EMBL/GenBank/DDBJ databases">
        <title>Microbulbifer marisrubri sp. nov., a halophilic alphaproteobacterium isolated from marine sediment of the Yellow Sea, China.</title>
        <authorList>
            <person name="Zhang G."/>
            <person name="Xiong Q."/>
        </authorList>
    </citation>
    <scope>NUCLEOTIDE SEQUENCE [LARGE SCALE GENOMIC DNA]</scope>
    <source>
        <strain evidence="1">WRN-8</strain>
    </source>
</reference>
<evidence type="ECO:0008006" key="3">
    <source>
        <dbReference type="Google" id="ProtNLM"/>
    </source>
</evidence>